<evidence type="ECO:0000313" key="4">
    <source>
        <dbReference type="EMBL" id="RUP33377.1"/>
    </source>
</evidence>
<dbReference type="GO" id="GO:1990745">
    <property type="term" value="C:EARP complex"/>
    <property type="evidence" value="ECO:0007669"/>
    <property type="project" value="TreeGrafter"/>
</dbReference>
<dbReference type="PANTHER" id="PTHR15954">
    <property type="entry name" value="VACUOLAR PROTEIN SORTING-ASSOCIATED PROTEIN 51 HOMOLOG"/>
    <property type="match status" value="1"/>
</dbReference>
<evidence type="ECO:0000256" key="3">
    <source>
        <dbReference type="SAM" id="MobiDB-lite"/>
    </source>
</evidence>
<dbReference type="GO" id="GO:0016020">
    <property type="term" value="C:membrane"/>
    <property type="evidence" value="ECO:0007669"/>
    <property type="project" value="TreeGrafter"/>
</dbReference>
<dbReference type="GO" id="GO:0042147">
    <property type="term" value="P:retrograde transport, endosome to Golgi"/>
    <property type="evidence" value="ECO:0007669"/>
    <property type="project" value="UniProtKB-UniRule"/>
</dbReference>
<evidence type="ECO:0000256" key="1">
    <source>
        <dbReference type="ARBA" id="ARBA00006080"/>
    </source>
</evidence>
<evidence type="ECO:0000313" key="5">
    <source>
        <dbReference type="Proteomes" id="UP000268093"/>
    </source>
</evidence>
<reference evidence="4 5" key="1">
    <citation type="journal article" date="2018" name="New Phytol.">
        <title>Phylogenomics of Endogonaceae and evolution of mycorrhizas within Mucoromycota.</title>
        <authorList>
            <person name="Chang Y."/>
            <person name="Desiro A."/>
            <person name="Na H."/>
            <person name="Sandor L."/>
            <person name="Lipzen A."/>
            <person name="Clum A."/>
            <person name="Barry K."/>
            <person name="Grigoriev I.V."/>
            <person name="Martin F.M."/>
            <person name="Stajich J.E."/>
            <person name="Smith M.E."/>
            <person name="Bonito G."/>
            <person name="Spatafora J.W."/>
        </authorList>
    </citation>
    <scope>NUCLEOTIDE SEQUENCE [LARGE SCALE GENOMIC DNA]</scope>
    <source>
        <strain evidence="4 5">GMNB39</strain>
    </source>
</reference>
<keyword evidence="2" id="KW-0653">Protein transport</keyword>
<dbReference type="GO" id="GO:0006869">
    <property type="term" value="P:lipid transport"/>
    <property type="evidence" value="ECO:0007669"/>
    <property type="project" value="UniProtKB-UniRule"/>
</dbReference>
<keyword evidence="2" id="KW-0333">Golgi apparatus</keyword>
<dbReference type="GO" id="GO:0048193">
    <property type="term" value="P:Golgi vesicle transport"/>
    <property type="evidence" value="ECO:0007669"/>
    <property type="project" value="TreeGrafter"/>
</dbReference>
<dbReference type="EMBL" id="RBNI01013359">
    <property type="protein sequence ID" value="RUP33377.1"/>
    <property type="molecule type" value="Genomic_DNA"/>
</dbReference>
<comment type="caution">
    <text evidence="4">The sequence shown here is derived from an EMBL/GenBank/DDBJ whole genome shotgun (WGS) entry which is preliminary data.</text>
</comment>
<organism evidence="4 5">
    <name type="scientific">Jimgerdemannia flammicorona</name>
    <dbReference type="NCBI Taxonomy" id="994334"/>
    <lineage>
        <taxon>Eukaryota</taxon>
        <taxon>Fungi</taxon>
        <taxon>Fungi incertae sedis</taxon>
        <taxon>Mucoromycota</taxon>
        <taxon>Mucoromycotina</taxon>
        <taxon>Endogonomycetes</taxon>
        <taxon>Endogonales</taxon>
        <taxon>Endogonaceae</taxon>
        <taxon>Jimgerdemannia</taxon>
    </lineage>
</organism>
<comment type="function">
    <text evidence="2">Acts as component of the GARP complex that is involved in retrograde transport from early and late endosomes to the trans-Golgi network (TGN).</text>
</comment>
<dbReference type="GO" id="GO:0000938">
    <property type="term" value="C:GARP complex"/>
    <property type="evidence" value="ECO:0007669"/>
    <property type="project" value="UniProtKB-UniRule"/>
</dbReference>
<comment type="similarity">
    <text evidence="1 2">Belongs to the VPS51 family.</text>
</comment>
<proteinExistence type="inferred from homology"/>
<dbReference type="PANTHER" id="PTHR15954:SF4">
    <property type="entry name" value="VACUOLAR PROTEIN SORTING-ASSOCIATED PROTEIN 51 HOMOLOG"/>
    <property type="match status" value="1"/>
</dbReference>
<dbReference type="OrthoDB" id="203678at2759"/>
<accession>A0A433C4D3</accession>
<name>A0A433C4D3_9FUNG</name>
<keyword evidence="2" id="KW-0813">Transport</keyword>
<dbReference type="GO" id="GO:0007030">
    <property type="term" value="P:Golgi organization"/>
    <property type="evidence" value="ECO:0007669"/>
    <property type="project" value="UniProtKB-UniRule"/>
</dbReference>
<dbReference type="Proteomes" id="UP000268093">
    <property type="component" value="Unassembled WGS sequence"/>
</dbReference>
<keyword evidence="2" id="KW-0445">Lipid transport</keyword>
<feature type="compositionally biased region" description="Polar residues" evidence="3">
    <location>
        <begin position="335"/>
        <end position="345"/>
    </location>
</feature>
<evidence type="ECO:0000256" key="2">
    <source>
        <dbReference type="RuleBase" id="RU368010"/>
    </source>
</evidence>
<dbReference type="InterPro" id="IPR014812">
    <property type="entry name" value="Vps51"/>
</dbReference>
<comment type="subunit">
    <text evidence="2">Component of the Golgi-associated retrograde protein (GARP) complex.</text>
</comment>
<gene>
    <name evidence="4" type="ORF">BC936DRAFT_138561</name>
</gene>
<dbReference type="AlphaFoldDB" id="A0A433C4D3"/>
<dbReference type="GO" id="GO:0005829">
    <property type="term" value="C:cytosol"/>
    <property type="evidence" value="ECO:0007669"/>
    <property type="project" value="GOC"/>
</dbReference>
<comment type="subcellular location">
    <subcellularLocation>
        <location evidence="2">Golgi apparatus</location>
        <location evidence="2">trans-Golgi network</location>
    </subcellularLocation>
</comment>
<keyword evidence="5" id="KW-1185">Reference proteome</keyword>
<dbReference type="GO" id="GO:0015031">
    <property type="term" value="P:protein transport"/>
    <property type="evidence" value="ECO:0007669"/>
    <property type="project" value="UniProtKB-UniRule"/>
</dbReference>
<sequence length="505" mass="55198">MVAIPPDILKQPRPIPHLHILNMLHEGALHQFDALCEVAAFDERVRDVVAEWQVGVAKCVMGAARKGLTDRLHAFAKTVTKDPTNISALSHIANPDLLATFVIDTEEWFNSYLTHDSLPFVEECVNAEAAFLADAIAKDTFLARIQQGLRKGWEDIVAALEDDSLPQLPVLSLLSSRLSLDLSESNVNLIYEAFSRSLYPSPRRPQTSYRSDTSTPQIAATLSSDARAIALLCKETGQRLLDHYAQHIGHHLSRRMQRFHLAHNWLANDNQPVRISPVWETILEELKRIEADVEVIYPGAEDENEKAEKSSESTPSGRGNGHRYARTHGSASPLPGSSVTYTSRTGMGNGAGGLGTPMNLSVTSLTSVASAPAYLSASGAGAGGTGFNGFGLAHHSLLSNIDKLFSERVEIYGKVDPTRSGVMGAAIKCLLKSYSETIRGLTLTKGGFWQVQVDAEWLKVCLWRFVVDEKPMNNMIEEATSSAYRRCLDPAPVDSSVLDRIVGSL</sequence>
<feature type="region of interest" description="Disordered" evidence="3">
    <location>
        <begin position="299"/>
        <end position="350"/>
    </location>
</feature>
<dbReference type="GO" id="GO:0032456">
    <property type="term" value="P:endocytic recycling"/>
    <property type="evidence" value="ECO:0007669"/>
    <property type="project" value="TreeGrafter"/>
</dbReference>
<protein>
    <recommendedName>
        <fullName evidence="2">Vacuolar protein sorting-associated protein 51 homolog</fullName>
    </recommendedName>
</protein>